<proteinExistence type="predicted"/>
<sequence>RVESVRSQKSPSARTFCNVVGKTTTTTPAQVKPLSLIGLLIAAKHSYRADLTAYQDFLHSNTK</sequence>
<dbReference type="EMBL" id="JAXCGZ010018399">
    <property type="protein sequence ID" value="KAK7067417.1"/>
    <property type="molecule type" value="Genomic_DNA"/>
</dbReference>
<dbReference type="Proteomes" id="UP001381693">
    <property type="component" value="Unassembled WGS sequence"/>
</dbReference>
<keyword evidence="2" id="KW-1185">Reference proteome</keyword>
<gene>
    <name evidence="1" type="ORF">SK128_022165</name>
</gene>
<organism evidence="1 2">
    <name type="scientific">Halocaridina rubra</name>
    <name type="common">Hawaiian red shrimp</name>
    <dbReference type="NCBI Taxonomy" id="373956"/>
    <lineage>
        <taxon>Eukaryota</taxon>
        <taxon>Metazoa</taxon>
        <taxon>Ecdysozoa</taxon>
        <taxon>Arthropoda</taxon>
        <taxon>Crustacea</taxon>
        <taxon>Multicrustacea</taxon>
        <taxon>Malacostraca</taxon>
        <taxon>Eumalacostraca</taxon>
        <taxon>Eucarida</taxon>
        <taxon>Decapoda</taxon>
        <taxon>Pleocyemata</taxon>
        <taxon>Caridea</taxon>
        <taxon>Atyoidea</taxon>
        <taxon>Atyidae</taxon>
        <taxon>Halocaridina</taxon>
    </lineage>
</organism>
<evidence type="ECO:0000313" key="2">
    <source>
        <dbReference type="Proteomes" id="UP001381693"/>
    </source>
</evidence>
<comment type="caution">
    <text evidence="1">The sequence shown here is derived from an EMBL/GenBank/DDBJ whole genome shotgun (WGS) entry which is preliminary data.</text>
</comment>
<accession>A0AAN9A2R0</accession>
<protein>
    <submittedName>
        <fullName evidence="1">Uncharacterized protein</fullName>
    </submittedName>
</protein>
<reference evidence="1 2" key="1">
    <citation type="submission" date="2023-11" db="EMBL/GenBank/DDBJ databases">
        <title>Halocaridina rubra genome assembly.</title>
        <authorList>
            <person name="Smith C."/>
        </authorList>
    </citation>
    <scope>NUCLEOTIDE SEQUENCE [LARGE SCALE GENOMIC DNA]</scope>
    <source>
        <strain evidence="1">EP-1</strain>
        <tissue evidence="1">Whole</tissue>
    </source>
</reference>
<name>A0AAN9A2R0_HALRR</name>
<evidence type="ECO:0000313" key="1">
    <source>
        <dbReference type="EMBL" id="KAK7067417.1"/>
    </source>
</evidence>
<feature type="non-terminal residue" evidence="1">
    <location>
        <position position="1"/>
    </location>
</feature>
<dbReference type="AlphaFoldDB" id="A0AAN9A2R0"/>